<evidence type="ECO:0000256" key="2">
    <source>
        <dbReference type="ARBA" id="ARBA00004370"/>
    </source>
</evidence>
<evidence type="ECO:0000256" key="7">
    <source>
        <dbReference type="ARBA" id="ARBA00023004"/>
    </source>
</evidence>
<gene>
    <name evidence="10" type="ORF">MKW98_031335</name>
</gene>
<evidence type="ECO:0000256" key="9">
    <source>
        <dbReference type="ARBA" id="ARBA00023136"/>
    </source>
</evidence>
<comment type="similarity">
    <text evidence="3">Belongs to the cytochrome P450 family.</text>
</comment>
<name>A0AAD4S4V8_9MAGN</name>
<dbReference type="Gene3D" id="1.10.630.10">
    <property type="entry name" value="Cytochrome P450"/>
    <property type="match status" value="1"/>
</dbReference>
<dbReference type="GO" id="GO:0005506">
    <property type="term" value="F:iron ion binding"/>
    <property type="evidence" value="ECO:0007669"/>
    <property type="project" value="InterPro"/>
</dbReference>
<keyword evidence="11" id="KW-1185">Reference proteome</keyword>
<evidence type="ECO:0000313" key="11">
    <source>
        <dbReference type="Proteomes" id="UP001202328"/>
    </source>
</evidence>
<dbReference type="Proteomes" id="UP001202328">
    <property type="component" value="Unassembled WGS sequence"/>
</dbReference>
<evidence type="ECO:0000256" key="4">
    <source>
        <dbReference type="ARBA" id="ARBA00022617"/>
    </source>
</evidence>
<evidence type="ECO:0008006" key="12">
    <source>
        <dbReference type="Google" id="ProtNLM"/>
    </source>
</evidence>
<evidence type="ECO:0000256" key="8">
    <source>
        <dbReference type="ARBA" id="ARBA00023033"/>
    </source>
</evidence>
<dbReference type="GO" id="GO:0033075">
    <property type="term" value="P:isoquinoline alkaloid biosynthetic process"/>
    <property type="evidence" value="ECO:0007669"/>
    <property type="project" value="UniProtKB-ARBA"/>
</dbReference>
<dbReference type="InterPro" id="IPR036396">
    <property type="entry name" value="Cyt_P450_sf"/>
</dbReference>
<keyword evidence="5" id="KW-0479">Metal-binding</keyword>
<protein>
    <recommendedName>
        <fullName evidence="12">Cytochrome P450</fullName>
    </recommendedName>
</protein>
<dbReference type="EMBL" id="JAJJMB010014022">
    <property type="protein sequence ID" value="KAI3863743.1"/>
    <property type="molecule type" value="Genomic_DNA"/>
</dbReference>
<keyword evidence="7" id="KW-0408">Iron</keyword>
<dbReference type="GO" id="GO:0020037">
    <property type="term" value="F:heme binding"/>
    <property type="evidence" value="ECO:0007669"/>
    <property type="project" value="InterPro"/>
</dbReference>
<reference evidence="10" key="1">
    <citation type="submission" date="2022-04" db="EMBL/GenBank/DDBJ databases">
        <title>A functionally conserved STORR gene fusion in Papaver species that diverged 16.8 million years ago.</title>
        <authorList>
            <person name="Catania T."/>
        </authorList>
    </citation>
    <scope>NUCLEOTIDE SEQUENCE</scope>
    <source>
        <strain evidence="10">S-188037</strain>
    </source>
</reference>
<comment type="subcellular location">
    <subcellularLocation>
        <location evidence="2">Membrane</location>
    </subcellularLocation>
</comment>
<sequence length="173" mass="19712">MRSSEIELLITSLKDSVNLHEVVDITSKVFALNKDMACLMVFGKKRVENDQDKKSFHEAMINGMRLVAVPNLAERIPFIAPFDVQGIVKGMKAVRRVYDEMLDKIIDEHMEVFDKDNLKDFIDVLLEIMESKDTDFSFDRSNIKAIAIVSATYFLSLVFNNEAYIAETVLLAV</sequence>
<dbReference type="GO" id="GO:0016705">
    <property type="term" value="F:oxidoreductase activity, acting on paired donors, with incorporation or reduction of molecular oxygen"/>
    <property type="evidence" value="ECO:0007669"/>
    <property type="project" value="InterPro"/>
</dbReference>
<dbReference type="Pfam" id="PF00067">
    <property type="entry name" value="p450"/>
    <property type="match status" value="1"/>
</dbReference>
<keyword evidence="9" id="KW-0472">Membrane</keyword>
<evidence type="ECO:0000256" key="1">
    <source>
        <dbReference type="ARBA" id="ARBA00001971"/>
    </source>
</evidence>
<proteinExistence type="inferred from homology"/>
<dbReference type="GO" id="GO:0016020">
    <property type="term" value="C:membrane"/>
    <property type="evidence" value="ECO:0007669"/>
    <property type="project" value="UniProtKB-SubCell"/>
</dbReference>
<keyword evidence="6" id="KW-0560">Oxidoreductase</keyword>
<dbReference type="AlphaFoldDB" id="A0AAD4S4V8"/>
<comment type="cofactor">
    <cofactor evidence="1">
        <name>heme</name>
        <dbReference type="ChEBI" id="CHEBI:30413"/>
    </cofactor>
</comment>
<comment type="caution">
    <text evidence="10">The sequence shown here is derived from an EMBL/GenBank/DDBJ whole genome shotgun (WGS) entry which is preliminary data.</text>
</comment>
<dbReference type="InterPro" id="IPR001128">
    <property type="entry name" value="Cyt_P450"/>
</dbReference>
<keyword evidence="8" id="KW-0503">Monooxygenase</keyword>
<accession>A0AAD4S4V8</accession>
<evidence type="ECO:0000313" key="10">
    <source>
        <dbReference type="EMBL" id="KAI3863743.1"/>
    </source>
</evidence>
<keyword evidence="4" id="KW-0349">Heme</keyword>
<dbReference type="GO" id="GO:0004497">
    <property type="term" value="F:monooxygenase activity"/>
    <property type="evidence" value="ECO:0007669"/>
    <property type="project" value="UniProtKB-KW"/>
</dbReference>
<dbReference type="SUPFAM" id="SSF48264">
    <property type="entry name" value="Cytochrome P450"/>
    <property type="match status" value="1"/>
</dbReference>
<evidence type="ECO:0000256" key="5">
    <source>
        <dbReference type="ARBA" id="ARBA00022723"/>
    </source>
</evidence>
<dbReference type="PANTHER" id="PTHR47943">
    <property type="entry name" value="CYTOCHROME P450 93A3-LIKE"/>
    <property type="match status" value="1"/>
</dbReference>
<evidence type="ECO:0000256" key="3">
    <source>
        <dbReference type="ARBA" id="ARBA00010617"/>
    </source>
</evidence>
<organism evidence="10 11">
    <name type="scientific">Papaver atlanticum</name>
    <dbReference type="NCBI Taxonomy" id="357466"/>
    <lineage>
        <taxon>Eukaryota</taxon>
        <taxon>Viridiplantae</taxon>
        <taxon>Streptophyta</taxon>
        <taxon>Embryophyta</taxon>
        <taxon>Tracheophyta</taxon>
        <taxon>Spermatophyta</taxon>
        <taxon>Magnoliopsida</taxon>
        <taxon>Ranunculales</taxon>
        <taxon>Papaveraceae</taxon>
        <taxon>Papaveroideae</taxon>
        <taxon>Papaver</taxon>
    </lineage>
</organism>
<dbReference type="PANTHER" id="PTHR47943:SF2">
    <property type="entry name" value="CYTOCHROME P450"/>
    <property type="match status" value="1"/>
</dbReference>
<evidence type="ECO:0000256" key="6">
    <source>
        <dbReference type="ARBA" id="ARBA00023002"/>
    </source>
</evidence>